<dbReference type="Proteomes" id="UP000623440">
    <property type="component" value="Unassembled WGS sequence"/>
</dbReference>
<name>A0ABR8DX60_9NOSO</name>
<accession>A0ABR8DX60</accession>
<dbReference type="RefSeq" id="WP_190944543.1">
    <property type="nucleotide sequence ID" value="NZ_JACJSI010000128.1"/>
</dbReference>
<evidence type="ECO:0008006" key="4">
    <source>
        <dbReference type="Google" id="ProtNLM"/>
    </source>
</evidence>
<feature type="region of interest" description="Disordered" evidence="1">
    <location>
        <begin position="193"/>
        <end position="228"/>
    </location>
</feature>
<sequence length="398" mass="44005">MTATITKPKLKKAAAKAQSPYKRLHVIIPIEDLLWASQQKPSVNQLWQECWTADPYGSRWMPLTSALGYSTFISAKKILSESGLFIFKPDKSIQDGRETVKWMVQNLHGSRMKEFWEKANSLNQQPDSEKQEPNAEISEIDAGCEEIRALNQASILDITEPEQAFQEPSRTTQEQLTNSSKEFVSCVSDTLTRNPREDETASAPLGGASPQTVESVSEKEKDSPTANDCTSLTLVEAVQGESTSLLAENQDCGVEPKDFHEGTCCAALVAKNEFSSSLAIANQIQGQVEQGYSASLLEKNQVSGVEVKADQEGESSAVSVPQSEKWSHETIVIRSNLRPERMQKLKVAANSGQNPGFEFLQECWSDDPALQIVIKKLLAKFPQWGIAIVDGVLVDWER</sequence>
<evidence type="ECO:0000256" key="1">
    <source>
        <dbReference type="SAM" id="MobiDB-lite"/>
    </source>
</evidence>
<reference evidence="2 3" key="1">
    <citation type="journal article" date="2020" name="ISME J.">
        <title>Comparative genomics reveals insights into cyanobacterial evolution and habitat adaptation.</title>
        <authorList>
            <person name="Chen M.Y."/>
            <person name="Teng W.K."/>
            <person name="Zhao L."/>
            <person name="Hu C.X."/>
            <person name="Zhou Y.K."/>
            <person name="Han B.P."/>
            <person name="Song L.R."/>
            <person name="Shu W.S."/>
        </authorList>
    </citation>
    <scope>NUCLEOTIDE SEQUENCE [LARGE SCALE GENOMIC DNA]</scope>
    <source>
        <strain evidence="2 3">FACHB-838</strain>
    </source>
</reference>
<keyword evidence="3" id="KW-1185">Reference proteome</keyword>
<dbReference type="EMBL" id="JACJSI010000128">
    <property type="protein sequence ID" value="MBD2534016.1"/>
    <property type="molecule type" value="Genomic_DNA"/>
</dbReference>
<organism evidence="2 3">
    <name type="scientific">Nostoc flagelliforme FACHB-838</name>
    <dbReference type="NCBI Taxonomy" id="2692904"/>
    <lineage>
        <taxon>Bacteria</taxon>
        <taxon>Bacillati</taxon>
        <taxon>Cyanobacteriota</taxon>
        <taxon>Cyanophyceae</taxon>
        <taxon>Nostocales</taxon>
        <taxon>Nostocaceae</taxon>
        <taxon>Nostoc</taxon>
    </lineage>
</organism>
<comment type="caution">
    <text evidence="2">The sequence shown here is derived from an EMBL/GenBank/DDBJ whole genome shotgun (WGS) entry which is preliminary data.</text>
</comment>
<proteinExistence type="predicted"/>
<protein>
    <recommendedName>
        <fullName evidence="4">Methyl-accepting chemotaxis protein</fullName>
    </recommendedName>
</protein>
<evidence type="ECO:0000313" key="2">
    <source>
        <dbReference type="EMBL" id="MBD2534016.1"/>
    </source>
</evidence>
<gene>
    <name evidence="2" type="ORF">H6G97_32510</name>
</gene>
<evidence type="ECO:0000313" key="3">
    <source>
        <dbReference type="Proteomes" id="UP000623440"/>
    </source>
</evidence>